<evidence type="ECO:0000313" key="3">
    <source>
        <dbReference type="Proteomes" id="UP000076852"/>
    </source>
</evidence>
<keyword evidence="1" id="KW-0812">Transmembrane</keyword>
<keyword evidence="3" id="KW-1185">Reference proteome</keyword>
<dbReference type="Proteomes" id="UP000076852">
    <property type="component" value="Chromosome 2"/>
</dbReference>
<organism evidence="2 3">
    <name type="scientific">Paraburkholderia phytofirmans OLGA172</name>
    <dbReference type="NCBI Taxonomy" id="1417228"/>
    <lineage>
        <taxon>Bacteria</taxon>
        <taxon>Pseudomonadati</taxon>
        <taxon>Pseudomonadota</taxon>
        <taxon>Betaproteobacteria</taxon>
        <taxon>Burkholderiales</taxon>
        <taxon>Burkholderiaceae</taxon>
        <taxon>Paraburkholderia</taxon>
    </lineage>
</organism>
<dbReference type="EMBL" id="CP014579">
    <property type="protein sequence ID" value="ANB74956.1"/>
    <property type="molecule type" value="Genomic_DNA"/>
</dbReference>
<protein>
    <submittedName>
        <fullName evidence="2">Uncharacterized protein</fullName>
    </submittedName>
</protein>
<dbReference type="RefSeq" id="WP_082855215.1">
    <property type="nucleotide sequence ID" value="NZ_CP014579.1"/>
</dbReference>
<proteinExistence type="predicted"/>
<feature type="transmembrane region" description="Helical" evidence="1">
    <location>
        <begin position="73"/>
        <end position="96"/>
    </location>
</feature>
<accession>A0A160FQW5</accession>
<dbReference type="OrthoDB" id="9035508at2"/>
<dbReference type="KEGG" id="buz:AYM40_21185"/>
<dbReference type="PROSITE" id="PS51257">
    <property type="entry name" value="PROKAR_LIPOPROTEIN"/>
    <property type="match status" value="1"/>
</dbReference>
<feature type="transmembrane region" description="Helical" evidence="1">
    <location>
        <begin position="41"/>
        <end position="61"/>
    </location>
</feature>
<dbReference type="AlphaFoldDB" id="A0A160FQW5"/>
<keyword evidence="1" id="KW-0472">Membrane</keyword>
<gene>
    <name evidence="2" type="ORF">AYM40_21185</name>
</gene>
<sequence length="99" mass="10938">MYKFRQYHPGVLTTLSCQLICLAAFSWNANASGHEKWLEILLGSSLVAGLILSLGFFGVWLRFKSEVDLHKFLSTNPVYLAIAIATLGEVLTIMLAPLP</sequence>
<reference evidence="2 3" key="1">
    <citation type="journal article" date="2016" name="Gene">
        <title>PacBio SMRT assembly of a complex multi-replicon genome reveals chlorocatechol degradative operon in a region of genome plasticity.</title>
        <authorList>
            <person name="Ricker N."/>
            <person name="Shen S.Y."/>
            <person name="Goordial J."/>
            <person name="Jin S."/>
            <person name="Fulthorpe R.R."/>
        </authorList>
    </citation>
    <scope>NUCLEOTIDE SEQUENCE [LARGE SCALE GENOMIC DNA]</scope>
    <source>
        <strain evidence="2 3">OLGA172</strain>
    </source>
</reference>
<evidence type="ECO:0000256" key="1">
    <source>
        <dbReference type="SAM" id="Phobius"/>
    </source>
</evidence>
<evidence type="ECO:0000313" key="2">
    <source>
        <dbReference type="EMBL" id="ANB74956.1"/>
    </source>
</evidence>
<keyword evidence="1" id="KW-1133">Transmembrane helix</keyword>
<name>A0A160FQW5_9BURK</name>